<protein>
    <submittedName>
        <fullName evidence="1">Uncharacterized protein</fullName>
    </submittedName>
</protein>
<sequence length="588" mass="66235">MWPFLCQVARLQWPSSHLFESVPIPNCTHLEQYTRDGDYVLIRRRNVALPEDYAATPPEDGYTMHPFSPLLRKFGFKGGFEGANCLVYLPAYKVACWGISTHDANALAHDFENLLTDAALAHDYEKSLTDAVGGAWDQFAEELLREIPLFLWVYTDIQCLAACSILLRDLVYQKNYWSDKHIRLDVPELCRDGARARRALHRFRQARTITLDIPQLAWAERVPHHCLATWRAHQLRLPGDEVQGWESSHPLFGAARYSLTLPSNARTVYFGVKSVASDQRAYVMVENPHDTDSEIYAGLTGSSPVRLPDSKAHKLLMPPGTPNVVLLRWNARSMQLDVNGKLLCRAWLHAEAENAPAPFSFIFVWIFLRQERTQQRPVLLPMLTPVASDVQPRRFTCGSNKRRAIVQVGDLSYVQELDVCLAQEFLQWMRQQAWWQQEPPQPVLLTPQPTRPNAALLQELLLNHEAAEEQSDDDSSISDDIQTVRTNLASRFLAVSSDAENADSVGGANVLSQAQRKRLSESRLEAVRRKGRRIACMEGQLPVLLHASEVEVPATPAALDLTQVIDAMMSGPRWYGVSGAGGTLRSMD</sequence>
<dbReference type="AlphaFoldDB" id="A0A812PSL6"/>
<keyword evidence="2" id="KW-1185">Reference proteome</keyword>
<dbReference type="Proteomes" id="UP000604046">
    <property type="component" value="Unassembled WGS sequence"/>
</dbReference>
<name>A0A812PSL6_9DINO</name>
<reference evidence="1" key="1">
    <citation type="submission" date="2021-02" db="EMBL/GenBank/DDBJ databases">
        <authorList>
            <person name="Dougan E. K."/>
            <person name="Rhodes N."/>
            <person name="Thang M."/>
            <person name="Chan C."/>
        </authorList>
    </citation>
    <scope>NUCLEOTIDE SEQUENCE</scope>
</reference>
<dbReference type="EMBL" id="CAJNDS010002198">
    <property type="protein sequence ID" value="CAE7368334.1"/>
    <property type="molecule type" value="Genomic_DNA"/>
</dbReference>
<accession>A0A812PSL6</accession>
<evidence type="ECO:0000313" key="2">
    <source>
        <dbReference type="Proteomes" id="UP000604046"/>
    </source>
</evidence>
<organism evidence="1 2">
    <name type="scientific">Symbiodinium natans</name>
    <dbReference type="NCBI Taxonomy" id="878477"/>
    <lineage>
        <taxon>Eukaryota</taxon>
        <taxon>Sar</taxon>
        <taxon>Alveolata</taxon>
        <taxon>Dinophyceae</taxon>
        <taxon>Suessiales</taxon>
        <taxon>Symbiodiniaceae</taxon>
        <taxon>Symbiodinium</taxon>
    </lineage>
</organism>
<gene>
    <name evidence="1" type="ORF">SNAT2548_LOCUS20043</name>
</gene>
<proteinExistence type="predicted"/>
<comment type="caution">
    <text evidence="1">The sequence shown here is derived from an EMBL/GenBank/DDBJ whole genome shotgun (WGS) entry which is preliminary data.</text>
</comment>
<evidence type="ECO:0000313" key="1">
    <source>
        <dbReference type="EMBL" id="CAE7368334.1"/>
    </source>
</evidence>